<evidence type="ECO:0000256" key="6">
    <source>
        <dbReference type="ARBA" id="ARBA00022989"/>
    </source>
</evidence>
<keyword evidence="12" id="KW-1003">Cell membrane</keyword>
<dbReference type="InterPro" id="IPR023380">
    <property type="entry name" value="DsbB-like_sf"/>
</dbReference>
<dbReference type="Pfam" id="PF02600">
    <property type="entry name" value="DsbB"/>
    <property type="match status" value="1"/>
</dbReference>
<keyword evidence="10 12" id="KW-0143">Chaperone</keyword>
<dbReference type="NCBIfam" id="NF002849">
    <property type="entry name" value="PRK03113.1"/>
    <property type="match status" value="1"/>
</dbReference>
<evidence type="ECO:0000256" key="7">
    <source>
        <dbReference type="ARBA" id="ARBA00023002"/>
    </source>
</evidence>
<dbReference type="PANTHER" id="PTHR43469:SF1">
    <property type="entry name" value="SPBETA PROPHAGE-DERIVED DISULFIDE BOND FORMATION PROTEIN B"/>
    <property type="match status" value="1"/>
</dbReference>
<gene>
    <name evidence="12" type="primary">bdbC</name>
    <name evidence="14" type="ORF">H0267_00735</name>
</gene>
<keyword evidence="3 12" id="KW-0813">Transport</keyword>
<comment type="similarity">
    <text evidence="2 12">Belongs to the DsbB family. BdbC subfamily.</text>
</comment>
<dbReference type="AlphaFoldDB" id="A0A931HRL2"/>
<dbReference type="Proteomes" id="UP000614490">
    <property type="component" value="Unassembled WGS sequence"/>
</dbReference>
<feature type="transmembrane region" description="Helical" evidence="13">
    <location>
        <begin position="7"/>
        <end position="27"/>
    </location>
</feature>
<dbReference type="RefSeq" id="WP_197315372.1">
    <property type="nucleotide sequence ID" value="NZ_JADZSC010000001.1"/>
</dbReference>
<feature type="disulfide bond" description="Redox-active" evidence="12">
    <location>
        <begin position="35"/>
        <end position="38"/>
    </location>
</feature>
<evidence type="ECO:0000256" key="10">
    <source>
        <dbReference type="ARBA" id="ARBA00023186"/>
    </source>
</evidence>
<accession>A0A931HRL2</accession>
<keyword evidence="6 12" id="KW-1133">Transmembrane helix</keyword>
<comment type="function">
    <text evidence="12">Required for disulfide bond formation in some proteins.</text>
</comment>
<evidence type="ECO:0000313" key="15">
    <source>
        <dbReference type="Proteomes" id="UP000614490"/>
    </source>
</evidence>
<dbReference type="GO" id="GO:0006457">
    <property type="term" value="P:protein folding"/>
    <property type="evidence" value="ECO:0007669"/>
    <property type="project" value="InterPro"/>
</dbReference>
<dbReference type="Gene3D" id="1.20.1550.10">
    <property type="entry name" value="DsbB-like"/>
    <property type="match status" value="1"/>
</dbReference>
<keyword evidence="5 12" id="KW-0249">Electron transport</keyword>
<comment type="caution">
    <text evidence="14">The sequence shown here is derived from an EMBL/GenBank/DDBJ whole genome shotgun (WGS) entry which is preliminary data.</text>
</comment>
<evidence type="ECO:0000256" key="12">
    <source>
        <dbReference type="HAMAP-Rule" id="MF_00287"/>
    </source>
</evidence>
<evidence type="ECO:0000256" key="11">
    <source>
        <dbReference type="ARBA" id="ARBA00023284"/>
    </source>
</evidence>
<feature type="transmembrane region" description="Helical" evidence="13">
    <location>
        <begin position="108"/>
        <end position="133"/>
    </location>
</feature>
<protein>
    <recommendedName>
        <fullName evidence="12">Probable disulfide formation protein</fullName>
    </recommendedName>
    <alternativeName>
        <fullName evidence="12">Disulfide oxidoreductase</fullName>
    </alternativeName>
    <alternativeName>
        <fullName evidence="12">Thiol-disulfide oxidoreductase</fullName>
    </alternativeName>
</protein>
<evidence type="ECO:0000256" key="8">
    <source>
        <dbReference type="ARBA" id="ARBA00023136"/>
    </source>
</evidence>
<proteinExistence type="inferred from homology"/>
<evidence type="ECO:0000256" key="13">
    <source>
        <dbReference type="SAM" id="Phobius"/>
    </source>
</evidence>
<keyword evidence="7 12" id="KW-0560">Oxidoreductase</keyword>
<keyword evidence="4 12" id="KW-0812">Transmembrane</keyword>
<evidence type="ECO:0000256" key="1">
    <source>
        <dbReference type="ARBA" id="ARBA00004141"/>
    </source>
</evidence>
<evidence type="ECO:0000256" key="9">
    <source>
        <dbReference type="ARBA" id="ARBA00023157"/>
    </source>
</evidence>
<sequence length="141" mass="15651">MKSYVETYGFIMWAAALVATAGSLFFSEVLGYEPCEFCWYQRILMYPLVIVHGVSLWKKNLDIALPGLFLSGGGILVSLYHYGMQKVPSLSDGGACGVVPCSGQYINYFGFITIPFLAGTAFIIIFTIHMILIRKKRSLES</sequence>
<keyword evidence="9 12" id="KW-1015">Disulfide bond</keyword>
<dbReference type="EMBL" id="JADZSC010000001">
    <property type="protein sequence ID" value="MBH0228722.1"/>
    <property type="molecule type" value="Genomic_DNA"/>
</dbReference>
<evidence type="ECO:0000313" key="14">
    <source>
        <dbReference type="EMBL" id="MBH0228722.1"/>
    </source>
</evidence>
<dbReference type="PANTHER" id="PTHR43469">
    <property type="entry name" value="DISULFIDE FORMATION PROTEIN-RELATED"/>
    <property type="match status" value="1"/>
</dbReference>
<keyword evidence="8 12" id="KW-0472">Membrane</keyword>
<reference evidence="14 15" key="1">
    <citation type="journal article" date="2005" name="Int. J. Syst. Evol. Microbiol.">
        <title>Halobacillus yeomjeoni sp. nov., isolated from a marine solar saltern in Korea.</title>
        <authorList>
            <person name="Yoon J.H."/>
            <person name="Kang S.J."/>
            <person name="Lee C.H."/>
            <person name="Oh H.W."/>
            <person name="Oh T.K."/>
        </authorList>
    </citation>
    <scope>NUCLEOTIDE SEQUENCE [LARGE SCALE GENOMIC DNA]</scope>
    <source>
        <strain evidence="14 15">KCTC 3957</strain>
    </source>
</reference>
<comment type="caution">
    <text evidence="12">Lacks conserved residue(s) required for the propagation of feature annotation.</text>
</comment>
<keyword evidence="15" id="KW-1185">Reference proteome</keyword>
<dbReference type="PIRSF" id="PIRSF036659">
    <property type="entry name" value="BdbC"/>
    <property type="match status" value="1"/>
</dbReference>
<feature type="transmembrane region" description="Helical" evidence="13">
    <location>
        <begin position="64"/>
        <end position="82"/>
    </location>
</feature>
<evidence type="ECO:0000256" key="3">
    <source>
        <dbReference type="ARBA" id="ARBA00022448"/>
    </source>
</evidence>
<dbReference type="InterPro" id="IPR003752">
    <property type="entry name" value="DiS_bond_form_DsbB/BdbC"/>
</dbReference>
<feature type="transmembrane region" description="Helical" evidence="13">
    <location>
        <begin position="39"/>
        <end position="57"/>
    </location>
</feature>
<dbReference type="HAMAP" id="MF_00287">
    <property type="entry name" value="BdbC"/>
    <property type="match status" value="1"/>
</dbReference>
<dbReference type="SUPFAM" id="SSF158442">
    <property type="entry name" value="DsbB-like"/>
    <property type="match status" value="1"/>
</dbReference>
<evidence type="ECO:0000256" key="4">
    <source>
        <dbReference type="ARBA" id="ARBA00022692"/>
    </source>
</evidence>
<dbReference type="GO" id="GO:0015035">
    <property type="term" value="F:protein-disulfide reductase activity"/>
    <property type="evidence" value="ECO:0007669"/>
    <property type="project" value="UniProtKB-UniRule"/>
</dbReference>
<comment type="subcellular location">
    <subcellularLocation>
        <location evidence="12">Cell membrane</location>
        <topology evidence="12">Multi-pass membrane protein</topology>
    </subcellularLocation>
    <subcellularLocation>
        <location evidence="1">Membrane</location>
        <topology evidence="1">Multi-pass membrane protein</topology>
    </subcellularLocation>
</comment>
<name>A0A931HRL2_9BACI</name>
<dbReference type="InterPro" id="IPR012187">
    <property type="entry name" value="Disulphide_bond_form_BdbC"/>
</dbReference>
<evidence type="ECO:0000256" key="5">
    <source>
        <dbReference type="ARBA" id="ARBA00022982"/>
    </source>
</evidence>
<organism evidence="14 15">
    <name type="scientific">Halobacillus yeomjeoni</name>
    <dbReference type="NCBI Taxonomy" id="311194"/>
    <lineage>
        <taxon>Bacteria</taxon>
        <taxon>Bacillati</taxon>
        <taxon>Bacillota</taxon>
        <taxon>Bacilli</taxon>
        <taxon>Bacillales</taxon>
        <taxon>Bacillaceae</taxon>
        <taxon>Halobacillus</taxon>
    </lineage>
</organism>
<dbReference type="GO" id="GO:0005886">
    <property type="term" value="C:plasma membrane"/>
    <property type="evidence" value="ECO:0007669"/>
    <property type="project" value="UniProtKB-SubCell"/>
</dbReference>
<keyword evidence="11 12" id="KW-0676">Redox-active center</keyword>
<evidence type="ECO:0000256" key="2">
    <source>
        <dbReference type="ARBA" id="ARBA00007602"/>
    </source>
</evidence>